<gene>
    <name evidence="10" type="ORF">C1I91_11675</name>
</gene>
<dbReference type="InterPro" id="IPR029063">
    <property type="entry name" value="SAM-dependent_MTases_sf"/>
</dbReference>
<evidence type="ECO:0000313" key="10">
    <source>
        <dbReference type="EMBL" id="QAA35280.1"/>
    </source>
</evidence>
<evidence type="ECO:0000259" key="9">
    <source>
        <dbReference type="Pfam" id="PF13847"/>
    </source>
</evidence>
<evidence type="ECO:0000256" key="8">
    <source>
        <dbReference type="ARBA" id="ARBA00048428"/>
    </source>
</evidence>
<reference evidence="10 11" key="1">
    <citation type="submission" date="2018-01" db="EMBL/GenBank/DDBJ databases">
        <title>Genome Sequencing and Assembly of Anaerobacter polyendosporus strain CT4.</title>
        <authorList>
            <person name="Tachaapaikoon C."/>
            <person name="Sutheeworapong S."/>
            <person name="Jenjaroenpun P."/>
            <person name="Wongsurawat T."/>
            <person name="Nookeaw I."/>
            <person name="Cheawchanlertfa P."/>
            <person name="Kosugi A."/>
            <person name="Cheevadhanarak S."/>
            <person name="Ratanakhanokchai K."/>
        </authorList>
    </citation>
    <scope>NUCLEOTIDE SEQUENCE [LARGE SCALE GENOMIC DNA]</scope>
    <source>
        <strain evidence="10 11">CT4</strain>
    </source>
</reference>
<dbReference type="SUPFAM" id="SSF53335">
    <property type="entry name" value="S-adenosyl-L-methionine-dependent methyltransferases"/>
    <property type="match status" value="1"/>
</dbReference>
<dbReference type="AlphaFoldDB" id="A0A3R5QYK2"/>
<dbReference type="GO" id="GO:0032259">
    <property type="term" value="P:methylation"/>
    <property type="evidence" value="ECO:0007669"/>
    <property type="project" value="UniProtKB-KW"/>
</dbReference>
<proteinExistence type="inferred from homology"/>
<dbReference type="CDD" id="cd02440">
    <property type="entry name" value="AdoMet_MTases"/>
    <property type="match status" value="1"/>
</dbReference>
<evidence type="ECO:0000256" key="3">
    <source>
        <dbReference type="ARBA" id="ARBA00034487"/>
    </source>
</evidence>
<comment type="catalytic activity">
    <reaction evidence="7">
        <text>arsenic triglutathione + 2 [thioredoxin]-dithiol + 2 S-adenosyl-L-methionine + H2O = dimethylarsinous acid + 2 [thioredoxin]-disulfide + 3 glutathione + 2 S-adenosyl-L-homocysteine + 2 H(+)</text>
        <dbReference type="Rhea" id="RHEA:69464"/>
        <dbReference type="Rhea" id="RHEA-COMP:10698"/>
        <dbReference type="Rhea" id="RHEA-COMP:10700"/>
        <dbReference type="ChEBI" id="CHEBI:15377"/>
        <dbReference type="ChEBI" id="CHEBI:15378"/>
        <dbReference type="ChEBI" id="CHEBI:23808"/>
        <dbReference type="ChEBI" id="CHEBI:29950"/>
        <dbReference type="ChEBI" id="CHEBI:50058"/>
        <dbReference type="ChEBI" id="CHEBI:57856"/>
        <dbReference type="ChEBI" id="CHEBI:57925"/>
        <dbReference type="ChEBI" id="CHEBI:59789"/>
        <dbReference type="ChEBI" id="CHEBI:183640"/>
        <dbReference type="EC" id="2.1.1.137"/>
    </reaction>
</comment>
<dbReference type="PANTHER" id="PTHR43675">
    <property type="entry name" value="ARSENITE METHYLTRANSFERASE"/>
    <property type="match status" value="1"/>
</dbReference>
<keyword evidence="10" id="KW-0489">Methyltransferase</keyword>
<evidence type="ECO:0000256" key="1">
    <source>
        <dbReference type="ARBA" id="ARBA00022679"/>
    </source>
</evidence>
<dbReference type="EC" id="2.1.1.137" evidence="4"/>
<evidence type="ECO:0000256" key="4">
    <source>
        <dbReference type="ARBA" id="ARBA00034521"/>
    </source>
</evidence>
<dbReference type="GO" id="GO:0030791">
    <property type="term" value="F:arsenite methyltransferase activity"/>
    <property type="evidence" value="ECO:0007669"/>
    <property type="project" value="UniProtKB-EC"/>
</dbReference>
<feature type="domain" description="Methyltransferase" evidence="9">
    <location>
        <begin position="44"/>
        <end position="186"/>
    </location>
</feature>
<dbReference type="Proteomes" id="UP000286268">
    <property type="component" value="Chromosome"/>
</dbReference>
<comment type="similarity">
    <text evidence="3">Belongs to the methyltransferase superfamily. Arsenite methyltransferase family.</text>
</comment>
<protein>
    <recommendedName>
        <fullName evidence="5">Arsenite methyltransferase</fullName>
        <ecNumber evidence="4">2.1.1.137</ecNumber>
    </recommendedName>
</protein>
<dbReference type="Gene3D" id="3.40.50.150">
    <property type="entry name" value="Vaccinia Virus protein VP39"/>
    <property type="match status" value="1"/>
</dbReference>
<comment type="catalytic activity">
    <reaction evidence="6">
        <text>arsenic triglutathione + [thioredoxin]-dithiol + S-adenosyl-L-methionine + 2 H2O = methylarsonous acid + [thioredoxin]-disulfide + 3 glutathione + S-adenosyl-L-homocysteine + H(+)</text>
        <dbReference type="Rhea" id="RHEA:69460"/>
        <dbReference type="Rhea" id="RHEA-COMP:10698"/>
        <dbReference type="Rhea" id="RHEA-COMP:10700"/>
        <dbReference type="ChEBI" id="CHEBI:15377"/>
        <dbReference type="ChEBI" id="CHEBI:15378"/>
        <dbReference type="ChEBI" id="CHEBI:17826"/>
        <dbReference type="ChEBI" id="CHEBI:29950"/>
        <dbReference type="ChEBI" id="CHEBI:50058"/>
        <dbReference type="ChEBI" id="CHEBI:57856"/>
        <dbReference type="ChEBI" id="CHEBI:57925"/>
        <dbReference type="ChEBI" id="CHEBI:59789"/>
        <dbReference type="ChEBI" id="CHEBI:183640"/>
        <dbReference type="EC" id="2.1.1.137"/>
    </reaction>
</comment>
<keyword evidence="11" id="KW-1185">Reference proteome</keyword>
<evidence type="ECO:0000256" key="5">
    <source>
        <dbReference type="ARBA" id="ARBA00034545"/>
    </source>
</evidence>
<organism evidence="10 11">
    <name type="scientific">Clostridium manihotivorum</name>
    <dbReference type="NCBI Taxonomy" id="2320868"/>
    <lineage>
        <taxon>Bacteria</taxon>
        <taxon>Bacillati</taxon>
        <taxon>Bacillota</taxon>
        <taxon>Clostridia</taxon>
        <taxon>Eubacteriales</taxon>
        <taxon>Clostridiaceae</taxon>
        <taxon>Clostridium</taxon>
    </lineage>
</organism>
<comment type="catalytic activity">
    <reaction evidence="8">
        <text>arsenic triglutathione + 3 [thioredoxin]-dithiol + 3 S-adenosyl-L-methionine = trimethylarsine + 3 [thioredoxin]-disulfide + 3 glutathione + 3 S-adenosyl-L-homocysteine + 3 H(+)</text>
        <dbReference type="Rhea" id="RHEA:69432"/>
        <dbReference type="Rhea" id="RHEA-COMP:10698"/>
        <dbReference type="Rhea" id="RHEA-COMP:10700"/>
        <dbReference type="ChEBI" id="CHEBI:15378"/>
        <dbReference type="ChEBI" id="CHEBI:27130"/>
        <dbReference type="ChEBI" id="CHEBI:29950"/>
        <dbReference type="ChEBI" id="CHEBI:50058"/>
        <dbReference type="ChEBI" id="CHEBI:57856"/>
        <dbReference type="ChEBI" id="CHEBI:57925"/>
        <dbReference type="ChEBI" id="CHEBI:59789"/>
        <dbReference type="ChEBI" id="CHEBI:183640"/>
        <dbReference type="EC" id="2.1.1.137"/>
    </reaction>
</comment>
<dbReference type="EMBL" id="CP025746">
    <property type="protein sequence ID" value="QAA35280.1"/>
    <property type="molecule type" value="Genomic_DNA"/>
</dbReference>
<evidence type="ECO:0000256" key="7">
    <source>
        <dbReference type="ARBA" id="ARBA00047943"/>
    </source>
</evidence>
<dbReference type="OrthoDB" id="9772751at2"/>
<dbReference type="PANTHER" id="PTHR43675:SF8">
    <property type="entry name" value="ARSENITE METHYLTRANSFERASE"/>
    <property type="match status" value="1"/>
</dbReference>
<accession>A0A3R5QYK2</accession>
<name>A0A3R5QYK2_9CLOT</name>
<evidence type="ECO:0000256" key="6">
    <source>
        <dbReference type="ARBA" id="ARBA00047941"/>
    </source>
</evidence>
<dbReference type="InterPro" id="IPR026669">
    <property type="entry name" value="Arsenite_MeTrfase-like"/>
</dbReference>
<sequence>MMEINKLIPAPEIRNWTGPFDDTEYYLNLGKEQAEKIIQWLSIKPEQKILDIGCGCGRIAIHFLNYLNEQGKYIGIDSNKLLLSYCEDNISTVNNNFQFEFVDAYNGAYSRDGKLKCQDIVFPVENESVDTVIMWSVFTHMYLADIDAYLKEIHRVLKKGGLFISSFNLYNKFIENQIKTDKAYLNINYKINEASYTLDKETPEGGFAHDEEKIKDLYWENGFFIREIKYGIWSSKELAGEFHDCIIAEKLEDCLLPK</sequence>
<evidence type="ECO:0000256" key="2">
    <source>
        <dbReference type="ARBA" id="ARBA00022691"/>
    </source>
</evidence>
<dbReference type="KEGG" id="cmah:C1I91_11675"/>
<keyword evidence="1 10" id="KW-0808">Transferase</keyword>
<keyword evidence="2" id="KW-0949">S-adenosyl-L-methionine</keyword>
<dbReference type="Pfam" id="PF13847">
    <property type="entry name" value="Methyltransf_31"/>
    <property type="match status" value="1"/>
</dbReference>
<evidence type="ECO:0000313" key="11">
    <source>
        <dbReference type="Proteomes" id="UP000286268"/>
    </source>
</evidence>
<dbReference type="InterPro" id="IPR025714">
    <property type="entry name" value="Methyltranfer_dom"/>
</dbReference>